<gene>
    <name evidence="8" type="ORF">LSTR_LSTR009505</name>
</gene>
<evidence type="ECO:0000256" key="1">
    <source>
        <dbReference type="ARBA" id="ARBA00004141"/>
    </source>
</evidence>
<keyword evidence="6" id="KW-0732">Signal</keyword>
<feature type="transmembrane region" description="Helical" evidence="5">
    <location>
        <begin position="132"/>
        <end position="157"/>
    </location>
</feature>
<comment type="caution">
    <text evidence="8">The sequence shown here is derived from an EMBL/GenBank/DDBJ whole genome shotgun (WGS) entry which is preliminary data.</text>
</comment>
<dbReference type="STRING" id="195883.A0A482WE89"/>
<evidence type="ECO:0000256" key="5">
    <source>
        <dbReference type="SAM" id="Phobius"/>
    </source>
</evidence>
<dbReference type="GO" id="GO:0055085">
    <property type="term" value="P:transmembrane transport"/>
    <property type="evidence" value="ECO:0007669"/>
    <property type="project" value="InterPro"/>
</dbReference>
<evidence type="ECO:0000256" key="2">
    <source>
        <dbReference type="ARBA" id="ARBA00022692"/>
    </source>
</evidence>
<feature type="domain" description="SLC26A/SulP transporter" evidence="7">
    <location>
        <begin position="8"/>
        <end position="137"/>
    </location>
</feature>
<keyword evidence="2 5" id="KW-0812">Transmembrane</keyword>
<protein>
    <recommendedName>
        <fullName evidence="7">SLC26A/SulP transporter domain-containing protein</fullName>
    </recommendedName>
</protein>
<dbReference type="AlphaFoldDB" id="A0A482WE89"/>
<feature type="signal peptide" evidence="6">
    <location>
        <begin position="1"/>
        <end position="26"/>
    </location>
</feature>
<evidence type="ECO:0000313" key="8">
    <source>
        <dbReference type="EMBL" id="RZF31858.1"/>
    </source>
</evidence>
<organism evidence="8 9">
    <name type="scientific">Laodelphax striatellus</name>
    <name type="common">Small brown planthopper</name>
    <name type="synonym">Delphax striatella</name>
    <dbReference type="NCBI Taxonomy" id="195883"/>
    <lineage>
        <taxon>Eukaryota</taxon>
        <taxon>Metazoa</taxon>
        <taxon>Ecdysozoa</taxon>
        <taxon>Arthropoda</taxon>
        <taxon>Hexapoda</taxon>
        <taxon>Insecta</taxon>
        <taxon>Pterygota</taxon>
        <taxon>Neoptera</taxon>
        <taxon>Paraneoptera</taxon>
        <taxon>Hemiptera</taxon>
        <taxon>Auchenorrhyncha</taxon>
        <taxon>Fulgoroidea</taxon>
        <taxon>Delphacidae</taxon>
        <taxon>Criomorphinae</taxon>
        <taxon>Laodelphax</taxon>
    </lineage>
</organism>
<dbReference type="Proteomes" id="UP000291343">
    <property type="component" value="Unassembled WGS sequence"/>
</dbReference>
<keyword evidence="3 5" id="KW-1133">Transmembrane helix</keyword>
<feature type="transmembrane region" description="Helical" evidence="5">
    <location>
        <begin position="76"/>
        <end position="97"/>
    </location>
</feature>
<dbReference type="PANTHER" id="PTHR11814">
    <property type="entry name" value="SULFATE TRANSPORTER"/>
    <property type="match status" value="1"/>
</dbReference>
<accession>A0A482WE89</accession>
<reference evidence="8 9" key="1">
    <citation type="journal article" date="2017" name="Gigascience">
        <title>Genome sequence of the small brown planthopper, Laodelphax striatellus.</title>
        <authorList>
            <person name="Zhu J."/>
            <person name="Jiang F."/>
            <person name="Wang X."/>
            <person name="Yang P."/>
            <person name="Bao Y."/>
            <person name="Zhao W."/>
            <person name="Wang W."/>
            <person name="Lu H."/>
            <person name="Wang Q."/>
            <person name="Cui N."/>
            <person name="Li J."/>
            <person name="Chen X."/>
            <person name="Luo L."/>
            <person name="Yu J."/>
            <person name="Kang L."/>
            <person name="Cui F."/>
        </authorList>
    </citation>
    <scope>NUCLEOTIDE SEQUENCE [LARGE SCALE GENOMIC DNA]</scope>
    <source>
        <strain evidence="8">Lst14</strain>
    </source>
</reference>
<proteinExistence type="predicted"/>
<keyword evidence="4 5" id="KW-0472">Membrane</keyword>
<name>A0A482WE89_LAOST</name>
<dbReference type="OrthoDB" id="288203at2759"/>
<dbReference type="InParanoid" id="A0A482WE89"/>
<evidence type="ECO:0000256" key="6">
    <source>
        <dbReference type="SAM" id="SignalP"/>
    </source>
</evidence>
<keyword evidence="9" id="KW-1185">Reference proteome</keyword>
<dbReference type="Pfam" id="PF00916">
    <property type="entry name" value="Sulfate_transp"/>
    <property type="match status" value="1"/>
</dbReference>
<evidence type="ECO:0000259" key="7">
    <source>
        <dbReference type="Pfam" id="PF00916"/>
    </source>
</evidence>
<evidence type="ECO:0000256" key="4">
    <source>
        <dbReference type="ARBA" id="ARBA00023136"/>
    </source>
</evidence>
<evidence type="ECO:0000313" key="9">
    <source>
        <dbReference type="Proteomes" id="UP000291343"/>
    </source>
</evidence>
<comment type="subcellular location">
    <subcellularLocation>
        <location evidence="1">Membrane</location>
        <topology evidence="1">Multi-pass membrane protein</topology>
    </subcellularLocation>
</comment>
<dbReference type="SMR" id="A0A482WE89"/>
<dbReference type="InterPro" id="IPR011547">
    <property type="entry name" value="SLC26A/SulP_dom"/>
</dbReference>
<feature type="transmembrane region" description="Helical" evidence="5">
    <location>
        <begin position="102"/>
        <end position="120"/>
    </location>
</feature>
<dbReference type="GO" id="GO:0016020">
    <property type="term" value="C:membrane"/>
    <property type="evidence" value="ECO:0007669"/>
    <property type="project" value="UniProtKB-SubCell"/>
</dbReference>
<feature type="chain" id="PRO_5019843566" description="SLC26A/SulP transporter domain-containing protein" evidence="6">
    <location>
        <begin position="27"/>
        <end position="160"/>
    </location>
</feature>
<dbReference type="EMBL" id="QKKF02038097">
    <property type="protein sequence ID" value="RZF31858.1"/>
    <property type="molecule type" value="Genomic_DNA"/>
</dbReference>
<dbReference type="InterPro" id="IPR001902">
    <property type="entry name" value="SLC26A/SulP_fam"/>
</dbReference>
<evidence type="ECO:0000256" key="3">
    <source>
        <dbReference type="ARBA" id="ARBA00022989"/>
    </source>
</evidence>
<sequence length="160" mass="16838">MCSGMGQGIFVLPLIVLLGNIAICKAFANGKTVDATQELIAIGLCNIGNSMMQSFPGSGSLSRSAVNNSSGVRTPFGGLNTGALVIIVLPFFTPCFYYSPKAVLAAVIIAAVVFMVEVRVVKPIWRSKKSDLIPAVATFIACLLLHLEIDILIGIGLKLI</sequence>